<dbReference type="Pfam" id="PF16913">
    <property type="entry name" value="PUNUT"/>
    <property type="match status" value="1"/>
</dbReference>
<dbReference type="InterPro" id="IPR037185">
    <property type="entry name" value="EmrE-like"/>
</dbReference>
<keyword evidence="2" id="KW-1133">Transmembrane helix</keyword>
<accession>A0A2R6S1J6</accession>
<evidence type="ECO:0000313" key="5">
    <source>
        <dbReference type="Proteomes" id="UP000241394"/>
    </source>
</evidence>
<organism evidence="4 5">
    <name type="scientific">Actinidia chinensis var. chinensis</name>
    <name type="common">Chinese soft-hair kiwi</name>
    <dbReference type="NCBI Taxonomy" id="1590841"/>
    <lineage>
        <taxon>Eukaryota</taxon>
        <taxon>Viridiplantae</taxon>
        <taxon>Streptophyta</taxon>
        <taxon>Embryophyta</taxon>
        <taxon>Tracheophyta</taxon>
        <taxon>Spermatophyta</taxon>
        <taxon>Magnoliopsida</taxon>
        <taxon>eudicotyledons</taxon>
        <taxon>Gunneridae</taxon>
        <taxon>Pentapetalae</taxon>
        <taxon>asterids</taxon>
        <taxon>Ericales</taxon>
        <taxon>Actinidiaceae</taxon>
        <taxon>Actinidia</taxon>
    </lineage>
</organism>
<feature type="transmembrane region" description="Helical" evidence="2">
    <location>
        <begin position="39"/>
        <end position="60"/>
    </location>
</feature>
<sequence>MAWRYNAGLFFIVTVVIMWVSSAEVTRDIFTDYEQPFAVTYLGTSLLVIYLPIALIRDWLSKILKHCSGRSIDDKETSDNLADFDAAEKLNRSQYTFELKNQVSIAIKETGTDFYSHEVKPLVLECKDDTGMQKQARELTPWGIATFGFYLAPIWFVSEYLANATLARTNVSTSTVLFSTTGLFTLFIGAFLGQDTVNIAKVVSVFVTMAGVAMTTLGKTWASDESQSSTAKNEKHYLVGYLFGLLAAMTNGLFTVLLKKFVEEGEKVDMQKIFGYIGLFTLLALWWLAWPLTALGIEPKFTLPQSTKVAEVVVANSFVANVISDYFWALGAVWTTPLVAAIGESLTIPLAMVADMVIHHQHYSIIYILGSAQVLLGFVIANLSDWFLQKQG</sequence>
<feature type="transmembrane region" description="Helical" evidence="2">
    <location>
        <begin position="365"/>
        <end position="384"/>
    </location>
</feature>
<dbReference type="AlphaFoldDB" id="A0A2R6S1J6"/>
<name>A0A2R6S1J6_ACTCC</name>
<feature type="transmembrane region" description="Helical" evidence="2">
    <location>
        <begin position="326"/>
        <end position="353"/>
    </location>
</feature>
<keyword evidence="2" id="KW-0812">Transmembrane</keyword>
<evidence type="ECO:0000313" key="4">
    <source>
        <dbReference type="EMBL" id="PSS36123.1"/>
    </source>
</evidence>
<feature type="transmembrane region" description="Helical" evidence="2">
    <location>
        <begin position="174"/>
        <end position="192"/>
    </location>
</feature>
<feature type="chain" id="PRO_5015314791" description="EamA domain-containing protein" evidence="3">
    <location>
        <begin position="24"/>
        <end position="392"/>
    </location>
</feature>
<evidence type="ECO:0008006" key="6">
    <source>
        <dbReference type="Google" id="ProtNLM"/>
    </source>
</evidence>
<keyword evidence="5" id="KW-1185">Reference proteome</keyword>
<dbReference type="GO" id="GO:0016020">
    <property type="term" value="C:membrane"/>
    <property type="evidence" value="ECO:0007669"/>
    <property type="project" value="TreeGrafter"/>
</dbReference>
<dbReference type="PANTHER" id="PTHR23051:SF10">
    <property type="entry name" value="EAMA DOMAIN-CONTAINING PROTEIN"/>
    <property type="match status" value="1"/>
</dbReference>
<gene>
    <name evidence="4" type="ORF">CEY00_Acc00664</name>
</gene>
<reference evidence="4 5" key="1">
    <citation type="submission" date="2017-07" db="EMBL/GenBank/DDBJ databases">
        <title>An improved, manually edited Actinidia chinensis var. chinensis (kiwifruit) genome highlights the challenges associated with draft genomes and gene prediction in plants.</title>
        <authorList>
            <person name="Pilkington S."/>
            <person name="Crowhurst R."/>
            <person name="Hilario E."/>
            <person name="Nardozza S."/>
            <person name="Fraser L."/>
            <person name="Peng Y."/>
            <person name="Gunaseelan K."/>
            <person name="Simpson R."/>
            <person name="Tahir J."/>
            <person name="Deroles S."/>
            <person name="Templeton K."/>
            <person name="Luo Z."/>
            <person name="Davy M."/>
            <person name="Cheng C."/>
            <person name="Mcneilage M."/>
            <person name="Scaglione D."/>
            <person name="Liu Y."/>
            <person name="Zhang Q."/>
            <person name="Datson P."/>
            <person name="De Silva N."/>
            <person name="Gardiner S."/>
            <person name="Bassett H."/>
            <person name="Chagne D."/>
            <person name="Mccallum J."/>
            <person name="Dzierzon H."/>
            <person name="Deng C."/>
            <person name="Wang Y.-Y."/>
            <person name="Barron N."/>
            <person name="Manako K."/>
            <person name="Bowen J."/>
            <person name="Foster T."/>
            <person name="Erridge Z."/>
            <person name="Tiffin H."/>
            <person name="Waite C."/>
            <person name="Davies K."/>
            <person name="Grierson E."/>
            <person name="Laing W."/>
            <person name="Kirk R."/>
            <person name="Chen X."/>
            <person name="Wood M."/>
            <person name="Montefiori M."/>
            <person name="Brummell D."/>
            <person name="Schwinn K."/>
            <person name="Catanach A."/>
            <person name="Fullerton C."/>
            <person name="Li D."/>
            <person name="Meiyalaghan S."/>
            <person name="Nieuwenhuizen N."/>
            <person name="Read N."/>
            <person name="Prakash R."/>
            <person name="Hunter D."/>
            <person name="Zhang H."/>
            <person name="Mckenzie M."/>
            <person name="Knabel M."/>
            <person name="Harris A."/>
            <person name="Allan A."/>
            <person name="Chen A."/>
            <person name="Janssen B."/>
            <person name="Plunkett B."/>
            <person name="Dwamena C."/>
            <person name="Voogd C."/>
            <person name="Leif D."/>
            <person name="Lafferty D."/>
            <person name="Souleyre E."/>
            <person name="Varkonyi-Gasic E."/>
            <person name="Gambi F."/>
            <person name="Hanley J."/>
            <person name="Yao J.-L."/>
            <person name="Cheung J."/>
            <person name="David K."/>
            <person name="Warren B."/>
            <person name="Marsh K."/>
            <person name="Snowden K."/>
            <person name="Lin-Wang K."/>
            <person name="Brian L."/>
            <person name="Martinez-Sanchez M."/>
            <person name="Wang M."/>
            <person name="Ileperuma N."/>
            <person name="Macnee N."/>
            <person name="Campin R."/>
            <person name="Mcatee P."/>
            <person name="Drummond R."/>
            <person name="Espley R."/>
            <person name="Ireland H."/>
            <person name="Wu R."/>
            <person name="Atkinson R."/>
            <person name="Karunairetnam S."/>
            <person name="Bulley S."/>
            <person name="Chunkath S."/>
            <person name="Hanley Z."/>
            <person name="Storey R."/>
            <person name="Thrimawithana A."/>
            <person name="Thomson S."/>
            <person name="David C."/>
            <person name="Testolin R."/>
        </authorList>
    </citation>
    <scope>NUCLEOTIDE SEQUENCE [LARGE SCALE GENOMIC DNA]</scope>
    <source>
        <strain evidence="5">cv. Red5</strain>
        <tissue evidence="4">Young leaf</tissue>
    </source>
</reference>
<dbReference type="OrthoDB" id="1436450at2759"/>
<keyword evidence="2" id="KW-0472">Membrane</keyword>
<dbReference type="STRING" id="1590841.A0A2R6S1J6"/>
<feature type="transmembrane region" description="Helical" evidence="2">
    <location>
        <begin position="142"/>
        <end position="162"/>
    </location>
</feature>
<dbReference type="Proteomes" id="UP000241394">
    <property type="component" value="Chromosome LG1"/>
</dbReference>
<dbReference type="Gramene" id="PSS36123">
    <property type="protein sequence ID" value="PSS36123"/>
    <property type="gene ID" value="CEY00_Acc00664"/>
</dbReference>
<evidence type="ECO:0000256" key="3">
    <source>
        <dbReference type="SAM" id="SignalP"/>
    </source>
</evidence>
<comment type="caution">
    <text evidence="4">The sequence shown here is derived from an EMBL/GenBank/DDBJ whole genome shotgun (WGS) entry which is preliminary data.</text>
</comment>
<comment type="subcellular location">
    <subcellularLocation>
        <location evidence="1">Membrane</location>
        <topology evidence="1">Multi-pass membrane protein</topology>
    </subcellularLocation>
</comment>
<keyword evidence="3" id="KW-0732">Signal</keyword>
<dbReference type="SUPFAM" id="SSF103481">
    <property type="entry name" value="Multidrug resistance efflux transporter EmrE"/>
    <property type="match status" value="1"/>
</dbReference>
<dbReference type="EMBL" id="NKQK01000001">
    <property type="protein sequence ID" value="PSS36123.1"/>
    <property type="molecule type" value="Genomic_DNA"/>
</dbReference>
<feature type="transmembrane region" description="Helical" evidence="2">
    <location>
        <begin position="238"/>
        <end position="261"/>
    </location>
</feature>
<proteinExistence type="predicted"/>
<evidence type="ECO:0000256" key="2">
    <source>
        <dbReference type="SAM" id="Phobius"/>
    </source>
</evidence>
<feature type="transmembrane region" description="Helical" evidence="2">
    <location>
        <begin position="199"/>
        <end position="218"/>
    </location>
</feature>
<evidence type="ECO:0000256" key="1">
    <source>
        <dbReference type="ARBA" id="ARBA00004141"/>
    </source>
</evidence>
<feature type="transmembrane region" description="Helical" evidence="2">
    <location>
        <begin position="273"/>
        <end position="290"/>
    </location>
</feature>
<protein>
    <recommendedName>
        <fullName evidence="6">EamA domain-containing protein</fullName>
    </recommendedName>
</protein>
<reference evidence="5" key="2">
    <citation type="journal article" date="2018" name="BMC Genomics">
        <title>A manually annotated Actinidia chinensis var. chinensis (kiwifruit) genome highlights the challenges associated with draft genomes and gene prediction in plants.</title>
        <authorList>
            <person name="Pilkington S.M."/>
            <person name="Crowhurst R."/>
            <person name="Hilario E."/>
            <person name="Nardozza S."/>
            <person name="Fraser L."/>
            <person name="Peng Y."/>
            <person name="Gunaseelan K."/>
            <person name="Simpson R."/>
            <person name="Tahir J."/>
            <person name="Deroles S.C."/>
            <person name="Templeton K."/>
            <person name="Luo Z."/>
            <person name="Davy M."/>
            <person name="Cheng C."/>
            <person name="McNeilage M."/>
            <person name="Scaglione D."/>
            <person name="Liu Y."/>
            <person name="Zhang Q."/>
            <person name="Datson P."/>
            <person name="De Silva N."/>
            <person name="Gardiner S.E."/>
            <person name="Bassett H."/>
            <person name="Chagne D."/>
            <person name="McCallum J."/>
            <person name="Dzierzon H."/>
            <person name="Deng C."/>
            <person name="Wang Y.Y."/>
            <person name="Barron L."/>
            <person name="Manako K."/>
            <person name="Bowen J."/>
            <person name="Foster T.M."/>
            <person name="Erridge Z.A."/>
            <person name="Tiffin H."/>
            <person name="Waite C.N."/>
            <person name="Davies K.M."/>
            <person name="Grierson E.P."/>
            <person name="Laing W.A."/>
            <person name="Kirk R."/>
            <person name="Chen X."/>
            <person name="Wood M."/>
            <person name="Montefiori M."/>
            <person name="Brummell D.A."/>
            <person name="Schwinn K.E."/>
            <person name="Catanach A."/>
            <person name="Fullerton C."/>
            <person name="Li D."/>
            <person name="Meiyalaghan S."/>
            <person name="Nieuwenhuizen N."/>
            <person name="Read N."/>
            <person name="Prakash R."/>
            <person name="Hunter D."/>
            <person name="Zhang H."/>
            <person name="McKenzie M."/>
            <person name="Knabel M."/>
            <person name="Harris A."/>
            <person name="Allan A.C."/>
            <person name="Gleave A."/>
            <person name="Chen A."/>
            <person name="Janssen B.J."/>
            <person name="Plunkett B."/>
            <person name="Ampomah-Dwamena C."/>
            <person name="Voogd C."/>
            <person name="Leif D."/>
            <person name="Lafferty D."/>
            <person name="Souleyre E.J.F."/>
            <person name="Varkonyi-Gasic E."/>
            <person name="Gambi F."/>
            <person name="Hanley J."/>
            <person name="Yao J.L."/>
            <person name="Cheung J."/>
            <person name="David K.M."/>
            <person name="Warren B."/>
            <person name="Marsh K."/>
            <person name="Snowden K.C."/>
            <person name="Lin-Wang K."/>
            <person name="Brian L."/>
            <person name="Martinez-Sanchez M."/>
            <person name="Wang M."/>
            <person name="Ileperuma N."/>
            <person name="Macnee N."/>
            <person name="Campin R."/>
            <person name="McAtee P."/>
            <person name="Drummond R.S.M."/>
            <person name="Espley R.V."/>
            <person name="Ireland H.S."/>
            <person name="Wu R."/>
            <person name="Atkinson R.G."/>
            <person name="Karunairetnam S."/>
            <person name="Bulley S."/>
            <person name="Chunkath S."/>
            <person name="Hanley Z."/>
            <person name="Storey R."/>
            <person name="Thrimawithana A.H."/>
            <person name="Thomson S."/>
            <person name="David C."/>
            <person name="Testolin R."/>
            <person name="Huang H."/>
            <person name="Hellens R.P."/>
            <person name="Schaffer R.J."/>
        </authorList>
    </citation>
    <scope>NUCLEOTIDE SEQUENCE [LARGE SCALE GENOMIC DNA]</scope>
    <source>
        <strain evidence="5">cv. Red5</strain>
    </source>
</reference>
<dbReference type="PANTHER" id="PTHR23051">
    <property type="entry name" value="SOLUTE CARRIER FAMILY 35, MEMBER F5"/>
    <property type="match status" value="1"/>
</dbReference>
<feature type="signal peptide" evidence="3">
    <location>
        <begin position="1"/>
        <end position="23"/>
    </location>
</feature>
<dbReference type="InParanoid" id="A0A2R6S1J6"/>